<dbReference type="RefSeq" id="WP_125698106.1">
    <property type="nucleotide sequence ID" value="NZ_RFES01000002.1"/>
</dbReference>
<evidence type="ECO:0000313" key="2">
    <source>
        <dbReference type="EMBL" id="RSO59637.1"/>
    </source>
</evidence>
<sequence length="95" mass="10924">MDYKLVFTSISIVCGFLSAFAWLYASRVKVSDKKAVALLEKRAKKNKEKPNYARMTFDGADIRETWRAQTKWNSLGAIFASISMSFQVILQIFFE</sequence>
<reference evidence="2 3" key="1">
    <citation type="submission" date="2018-10" db="EMBL/GenBank/DDBJ databases">
        <title>GWAS and RNA-Seq identify cryptic mechanisms of antimicrobial resistance in Acinetobacter baumannii.</title>
        <authorList>
            <person name="Sahl J.W."/>
        </authorList>
    </citation>
    <scope>NUCLEOTIDE SEQUENCE [LARGE SCALE GENOMIC DNA]</scope>
    <source>
        <strain evidence="2 3">TG41018</strain>
    </source>
</reference>
<comment type="caution">
    <text evidence="2">The sequence shown here is derived from an EMBL/GenBank/DDBJ whole genome shotgun (WGS) entry which is preliminary data.</text>
</comment>
<dbReference type="Proteomes" id="UP000276905">
    <property type="component" value="Unassembled WGS sequence"/>
</dbReference>
<gene>
    <name evidence="2" type="ORF">EA756_04145</name>
</gene>
<dbReference type="EMBL" id="RFES01000002">
    <property type="protein sequence ID" value="RSO59637.1"/>
    <property type="molecule type" value="Genomic_DNA"/>
</dbReference>
<evidence type="ECO:0000256" key="1">
    <source>
        <dbReference type="SAM" id="Phobius"/>
    </source>
</evidence>
<feature type="transmembrane region" description="Helical" evidence="1">
    <location>
        <begin position="6"/>
        <end position="25"/>
    </location>
</feature>
<protein>
    <submittedName>
        <fullName evidence="2">Uncharacterized protein</fullName>
    </submittedName>
</protein>
<keyword evidence="1" id="KW-0472">Membrane</keyword>
<dbReference type="AlphaFoldDB" id="A0A429K6T9"/>
<name>A0A429K6T9_9GAMM</name>
<keyword evidence="1" id="KW-1133">Transmembrane helix</keyword>
<proteinExistence type="predicted"/>
<accession>A0A429K6T9</accession>
<organism evidence="2 3">
    <name type="scientific">Acinetobacter lactucae</name>
    <dbReference type="NCBI Taxonomy" id="1785128"/>
    <lineage>
        <taxon>Bacteria</taxon>
        <taxon>Pseudomonadati</taxon>
        <taxon>Pseudomonadota</taxon>
        <taxon>Gammaproteobacteria</taxon>
        <taxon>Moraxellales</taxon>
        <taxon>Moraxellaceae</taxon>
        <taxon>Acinetobacter</taxon>
        <taxon>Acinetobacter calcoaceticus/baumannii complex</taxon>
    </lineage>
</organism>
<keyword evidence="1" id="KW-0812">Transmembrane</keyword>
<evidence type="ECO:0000313" key="3">
    <source>
        <dbReference type="Proteomes" id="UP000276905"/>
    </source>
</evidence>
<feature type="transmembrane region" description="Helical" evidence="1">
    <location>
        <begin position="72"/>
        <end position="94"/>
    </location>
</feature>